<feature type="transmembrane region" description="Helical" evidence="7">
    <location>
        <begin position="9"/>
        <end position="30"/>
    </location>
</feature>
<comment type="caution">
    <text evidence="8">The sequence shown here is derived from an EMBL/GenBank/DDBJ whole genome shotgun (WGS) entry which is preliminary data.</text>
</comment>
<organism evidence="8 9">
    <name type="scientific">Candidatus Yanofskybacteria bacterium GW2011_GWC2_37_9</name>
    <dbReference type="NCBI Taxonomy" id="1619028"/>
    <lineage>
        <taxon>Bacteria</taxon>
        <taxon>Candidatus Yanofskyibacteriota</taxon>
    </lineage>
</organism>
<dbReference type="Gene3D" id="3.30.160.60">
    <property type="entry name" value="Classic Zinc Finger"/>
    <property type="match status" value="1"/>
</dbReference>
<name>A0A0G0I6R5_9BACT</name>
<proteinExistence type="predicted"/>
<evidence type="ECO:0000256" key="4">
    <source>
        <dbReference type="ARBA" id="ARBA00023136"/>
    </source>
</evidence>
<evidence type="ECO:0000313" key="8">
    <source>
        <dbReference type="EMBL" id="KKQ46645.1"/>
    </source>
</evidence>
<dbReference type="PATRIC" id="fig|1619028.3.peg.441"/>
<dbReference type="InterPro" id="IPR003770">
    <property type="entry name" value="MLTG-like"/>
</dbReference>
<dbReference type="EMBL" id="LBTU01000031">
    <property type="protein sequence ID" value="KKQ46645.1"/>
    <property type="molecule type" value="Genomic_DNA"/>
</dbReference>
<evidence type="ECO:0000256" key="5">
    <source>
        <dbReference type="ARBA" id="ARBA00023239"/>
    </source>
</evidence>
<dbReference type="PANTHER" id="PTHR30518:SF2">
    <property type="entry name" value="ENDOLYTIC MUREIN TRANSGLYCOSYLASE"/>
    <property type="match status" value="1"/>
</dbReference>
<keyword evidence="3 7" id="KW-1133">Transmembrane helix</keyword>
<dbReference type="Pfam" id="PF02618">
    <property type="entry name" value="YceG"/>
    <property type="match status" value="2"/>
</dbReference>
<protein>
    <submittedName>
        <fullName evidence="8">Aminodeoxychorismate lyase</fullName>
    </submittedName>
</protein>
<evidence type="ECO:0000256" key="2">
    <source>
        <dbReference type="ARBA" id="ARBA00022692"/>
    </source>
</evidence>
<keyword evidence="4 7" id="KW-0472">Membrane</keyword>
<evidence type="ECO:0000256" key="3">
    <source>
        <dbReference type="ARBA" id="ARBA00022989"/>
    </source>
</evidence>
<reference evidence="8 9" key="1">
    <citation type="journal article" date="2015" name="Nature">
        <title>rRNA introns, odd ribosomes, and small enigmatic genomes across a large radiation of phyla.</title>
        <authorList>
            <person name="Brown C.T."/>
            <person name="Hug L.A."/>
            <person name="Thomas B.C."/>
            <person name="Sharon I."/>
            <person name="Castelle C.J."/>
            <person name="Singh A."/>
            <person name="Wilkins M.J."/>
            <person name="Williams K.H."/>
            <person name="Banfield J.F."/>
        </authorList>
    </citation>
    <scope>NUCLEOTIDE SEQUENCE [LARGE SCALE GENOMIC DNA]</scope>
</reference>
<sequence length="300" mass="34254">MNFFSANRIFFYTLGVITALVLFNFFFFGAPGDFPVETIIKIEQGNSLRNVSLKLKNAHIIRSRLAFEAFMILFGREKGSISADYYFDIKLPVWRVAKRISKGEYHMAPITITIPEGFDSIQIADTFASKLPNFDESKFLKKAKELEGSLFPDTYFFFSTDNEESVLLSINENFNKKIKLIYPDIVALNKATGRTQKEIIIMASIIEREAKGDIDRELIAGILWKRVTMDMPLQVDASPETYKIKGLPEGPISNPGLATIKAAMYPKNSSYLYYLHDKNGIVHYAKNLSEHNRNVRKYLN</sequence>
<dbReference type="GO" id="GO:0016829">
    <property type="term" value="F:lyase activity"/>
    <property type="evidence" value="ECO:0007669"/>
    <property type="project" value="UniProtKB-KW"/>
</dbReference>
<dbReference type="Gene3D" id="3.30.1490.480">
    <property type="entry name" value="Endolytic murein transglycosylase"/>
    <property type="match status" value="1"/>
</dbReference>
<dbReference type="GO" id="GO:0071555">
    <property type="term" value="P:cell wall organization"/>
    <property type="evidence" value="ECO:0007669"/>
    <property type="project" value="UniProtKB-KW"/>
</dbReference>
<keyword evidence="6" id="KW-0961">Cell wall biogenesis/degradation</keyword>
<accession>A0A0G0I6R5</accession>
<evidence type="ECO:0000256" key="6">
    <source>
        <dbReference type="ARBA" id="ARBA00023316"/>
    </source>
</evidence>
<evidence type="ECO:0000313" key="9">
    <source>
        <dbReference type="Proteomes" id="UP000034430"/>
    </source>
</evidence>
<keyword evidence="1" id="KW-1003">Cell membrane</keyword>
<evidence type="ECO:0000256" key="1">
    <source>
        <dbReference type="ARBA" id="ARBA00022475"/>
    </source>
</evidence>
<dbReference type="AlphaFoldDB" id="A0A0G0I6R5"/>
<keyword evidence="2 7" id="KW-0812">Transmembrane</keyword>
<evidence type="ECO:0000256" key="7">
    <source>
        <dbReference type="SAM" id="Phobius"/>
    </source>
</evidence>
<keyword evidence="5 8" id="KW-0456">Lyase</keyword>
<dbReference type="Proteomes" id="UP000034430">
    <property type="component" value="Unassembled WGS sequence"/>
</dbReference>
<gene>
    <name evidence="8" type="ORF">US65_C0031G0002</name>
</gene>
<dbReference type="PANTHER" id="PTHR30518">
    <property type="entry name" value="ENDOLYTIC MUREIN TRANSGLYCOSYLASE"/>
    <property type="match status" value="1"/>
</dbReference>